<accession>A0A9D4YHN7</accession>
<reference evidence="2 3" key="1">
    <citation type="journal article" date="2022" name="Nat. Genet.">
        <title>Improved pea reference genome and pan-genome highlight genomic features and evolutionary characteristics.</title>
        <authorList>
            <person name="Yang T."/>
            <person name="Liu R."/>
            <person name="Luo Y."/>
            <person name="Hu S."/>
            <person name="Wang D."/>
            <person name="Wang C."/>
            <person name="Pandey M.K."/>
            <person name="Ge S."/>
            <person name="Xu Q."/>
            <person name="Li N."/>
            <person name="Li G."/>
            <person name="Huang Y."/>
            <person name="Saxena R.K."/>
            <person name="Ji Y."/>
            <person name="Li M."/>
            <person name="Yan X."/>
            <person name="He Y."/>
            <person name="Liu Y."/>
            <person name="Wang X."/>
            <person name="Xiang C."/>
            <person name="Varshney R.K."/>
            <person name="Ding H."/>
            <person name="Gao S."/>
            <person name="Zong X."/>
        </authorList>
    </citation>
    <scope>NUCLEOTIDE SEQUENCE [LARGE SCALE GENOMIC DNA]</scope>
    <source>
        <strain evidence="2 3">cv. Zhongwan 6</strain>
    </source>
</reference>
<name>A0A9D4YHN7_PEA</name>
<dbReference type="EMBL" id="JAMSHJ010000002">
    <property type="protein sequence ID" value="KAI5439723.1"/>
    <property type="molecule type" value="Genomic_DNA"/>
</dbReference>
<keyword evidence="3" id="KW-1185">Reference proteome</keyword>
<evidence type="ECO:0000313" key="3">
    <source>
        <dbReference type="Proteomes" id="UP001058974"/>
    </source>
</evidence>
<sequence>MDGCDCISEQEPKDEIFWEPRRKEKGLRVEEQKFGDYECYEIILSVEEENCISQPWKKGVIVKILVKISTLTWSANFCPAGDMIEELVVWVRISSLSIEYYDNRVLSYIADYIGKTIKVDKNTLSREIGKYVPQSDVKENKGSEGEPRGVHNEEDGDKTIGPWVAVQKSRRMRKQKFDIGKEVNESVEAGIILKNKGNTSGVVSRF</sequence>
<dbReference type="Gramene" id="Psat02G0519300-T1">
    <property type="protein sequence ID" value="KAI5439723.1"/>
    <property type="gene ID" value="KIW84_025193"/>
</dbReference>
<evidence type="ECO:0000313" key="2">
    <source>
        <dbReference type="EMBL" id="KAI5439723.1"/>
    </source>
</evidence>
<comment type="caution">
    <text evidence="2">The sequence shown here is derived from an EMBL/GenBank/DDBJ whole genome shotgun (WGS) entry which is preliminary data.</text>
</comment>
<evidence type="ECO:0000256" key="1">
    <source>
        <dbReference type="SAM" id="MobiDB-lite"/>
    </source>
</evidence>
<evidence type="ECO:0008006" key="4">
    <source>
        <dbReference type="Google" id="ProtNLM"/>
    </source>
</evidence>
<organism evidence="2 3">
    <name type="scientific">Pisum sativum</name>
    <name type="common">Garden pea</name>
    <name type="synonym">Lathyrus oleraceus</name>
    <dbReference type="NCBI Taxonomy" id="3888"/>
    <lineage>
        <taxon>Eukaryota</taxon>
        <taxon>Viridiplantae</taxon>
        <taxon>Streptophyta</taxon>
        <taxon>Embryophyta</taxon>
        <taxon>Tracheophyta</taxon>
        <taxon>Spermatophyta</taxon>
        <taxon>Magnoliopsida</taxon>
        <taxon>eudicotyledons</taxon>
        <taxon>Gunneridae</taxon>
        <taxon>Pentapetalae</taxon>
        <taxon>rosids</taxon>
        <taxon>fabids</taxon>
        <taxon>Fabales</taxon>
        <taxon>Fabaceae</taxon>
        <taxon>Papilionoideae</taxon>
        <taxon>50 kb inversion clade</taxon>
        <taxon>NPAAA clade</taxon>
        <taxon>Hologalegina</taxon>
        <taxon>IRL clade</taxon>
        <taxon>Fabeae</taxon>
        <taxon>Lathyrus</taxon>
    </lineage>
</organism>
<dbReference type="Proteomes" id="UP001058974">
    <property type="component" value="Chromosome 2"/>
</dbReference>
<dbReference type="AlphaFoldDB" id="A0A9D4YHN7"/>
<feature type="compositionally biased region" description="Basic and acidic residues" evidence="1">
    <location>
        <begin position="136"/>
        <end position="153"/>
    </location>
</feature>
<feature type="region of interest" description="Disordered" evidence="1">
    <location>
        <begin position="135"/>
        <end position="158"/>
    </location>
</feature>
<protein>
    <recommendedName>
        <fullName evidence="4">DUF4283 domain-containing protein</fullName>
    </recommendedName>
</protein>
<proteinExistence type="predicted"/>
<gene>
    <name evidence="2" type="ORF">KIW84_025193</name>
</gene>